<protein>
    <recommendedName>
        <fullName evidence="1">Integrase catalytic domain-containing protein</fullName>
    </recommendedName>
</protein>
<sequence>MPYRVITDQGSQFKSELFKNIGVICGFRLCTTTAYHPQCNRKIKRIHRTLKATMRAHNSIKWTQTLSTVLLGLRSALRVDTNYTIAQMVYGPGEFFEKPKTILGADTFAKELQKQMELLKPLDTRRHPSQNIFVHKDLDTCTHEFTRINRVRKPLEPPYYGPFPVVKRQDKYFAVTMKSKDINISVDRLKPAYLLLTEVYAPHHKKLGTTPTLPNENLTAH</sequence>
<feature type="domain" description="Integrase catalytic" evidence="1">
    <location>
        <begin position="1"/>
        <end position="100"/>
    </location>
</feature>
<dbReference type="PROSITE" id="PS50994">
    <property type="entry name" value="INTEGRASE"/>
    <property type="match status" value="1"/>
</dbReference>
<dbReference type="InterPro" id="IPR036397">
    <property type="entry name" value="RNaseH_sf"/>
</dbReference>
<dbReference type="PANTHER" id="PTHR38681:SF1">
    <property type="entry name" value="RETROVIRUS-RELATED POL POLYPROTEIN FROM TRANSPOSON 412-LIKE PROTEIN"/>
    <property type="match status" value="1"/>
</dbReference>
<comment type="caution">
    <text evidence="2">The sequence shown here is derived from an EMBL/GenBank/DDBJ whole genome shotgun (WGS) entry which is preliminary data.</text>
</comment>
<evidence type="ECO:0000313" key="2">
    <source>
        <dbReference type="EMBL" id="GBN07915.1"/>
    </source>
</evidence>
<dbReference type="InterPro" id="IPR012337">
    <property type="entry name" value="RNaseH-like_sf"/>
</dbReference>
<accession>A0A4Y2L012</accession>
<dbReference type="Gene3D" id="3.30.420.10">
    <property type="entry name" value="Ribonuclease H-like superfamily/Ribonuclease H"/>
    <property type="match status" value="1"/>
</dbReference>
<dbReference type="AlphaFoldDB" id="A0A4Y2L012"/>
<dbReference type="GO" id="GO:0003676">
    <property type="term" value="F:nucleic acid binding"/>
    <property type="evidence" value="ECO:0007669"/>
    <property type="project" value="InterPro"/>
</dbReference>
<dbReference type="InterPro" id="IPR001584">
    <property type="entry name" value="Integrase_cat-core"/>
</dbReference>
<reference evidence="2 3" key="1">
    <citation type="journal article" date="2019" name="Sci. Rep.">
        <title>Orb-weaving spider Araneus ventricosus genome elucidates the spidroin gene catalogue.</title>
        <authorList>
            <person name="Kono N."/>
            <person name="Nakamura H."/>
            <person name="Ohtoshi R."/>
            <person name="Moran D.A.P."/>
            <person name="Shinohara A."/>
            <person name="Yoshida Y."/>
            <person name="Fujiwara M."/>
            <person name="Mori M."/>
            <person name="Tomita M."/>
            <person name="Arakawa K."/>
        </authorList>
    </citation>
    <scope>NUCLEOTIDE SEQUENCE [LARGE SCALE GENOMIC DNA]</scope>
</reference>
<dbReference type="GO" id="GO:0015074">
    <property type="term" value="P:DNA integration"/>
    <property type="evidence" value="ECO:0007669"/>
    <property type="project" value="InterPro"/>
</dbReference>
<dbReference type="EMBL" id="BGPR01005207">
    <property type="protein sequence ID" value="GBN07915.1"/>
    <property type="molecule type" value="Genomic_DNA"/>
</dbReference>
<organism evidence="2 3">
    <name type="scientific">Araneus ventricosus</name>
    <name type="common">Orbweaver spider</name>
    <name type="synonym">Epeira ventricosa</name>
    <dbReference type="NCBI Taxonomy" id="182803"/>
    <lineage>
        <taxon>Eukaryota</taxon>
        <taxon>Metazoa</taxon>
        <taxon>Ecdysozoa</taxon>
        <taxon>Arthropoda</taxon>
        <taxon>Chelicerata</taxon>
        <taxon>Arachnida</taxon>
        <taxon>Araneae</taxon>
        <taxon>Araneomorphae</taxon>
        <taxon>Entelegynae</taxon>
        <taxon>Araneoidea</taxon>
        <taxon>Araneidae</taxon>
        <taxon>Araneus</taxon>
    </lineage>
</organism>
<evidence type="ECO:0000313" key="3">
    <source>
        <dbReference type="Proteomes" id="UP000499080"/>
    </source>
</evidence>
<keyword evidence="3" id="KW-1185">Reference proteome</keyword>
<proteinExistence type="predicted"/>
<dbReference type="Proteomes" id="UP000499080">
    <property type="component" value="Unassembled WGS sequence"/>
</dbReference>
<evidence type="ECO:0000259" key="1">
    <source>
        <dbReference type="PROSITE" id="PS50994"/>
    </source>
</evidence>
<name>A0A4Y2L012_ARAVE</name>
<dbReference type="OrthoDB" id="6433583at2759"/>
<dbReference type="SUPFAM" id="SSF53098">
    <property type="entry name" value="Ribonuclease H-like"/>
    <property type="match status" value="1"/>
</dbReference>
<gene>
    <name evidence="2" type="ORF">AVEN_86151_1</name>
</gene>
<dbReference type="PANTHER" id="PTHR38681">
    <property type="entry name" value="RETROVIRUS-RELATED POL POLYPROTEIN FROM TRANSPOSON 412-LIKE PROTEIN-RELATED"/>
    <property type="match status" value="1"/>
</dbReference>